<gene>
    <name evidence="10" type="ORF">PHSY_000347</name>
</gene>
<keyword evidence="6 7" id="KW-0505">Motor protein</keyword>
<dbReference type="SMART" id="SM00129">
    <property type="entry name" value="KISc"/>
    <property type="match status" value="1"/>
</dbReference>
<feature type="compositionally biased region" description="Low complexity" evidence="8">
    <location>
        <begin position="27"/>
        <end position="45"/>
    </location>
</feature>
<dbReference type="eggNOG" id="KOG0246">
    <property type="taxonomic scope" value="Eukaryota"/>
</dbReference>
<dbReference type="SUPFAM" id="SSF52540">
    <property type="entry name" value="P-loop containing nucleoside triphosphate hydrolases"/>
    <property type="match status" value="1"/>
</dbReference>
<dbReference type="OrthoDB" id="3176171at2759"/>
<keyword evidence="2" id="KW-0963">Cytoplasm</keyword>
<dbReference type="Pfam" id="PF00225">
    <property type="entry name" value="Kinesin"/>
    <property type="match status" value="1"/>
</dbReference>
<evidence type="ECO:0000256" key="7">
    <source>
        <dbReference type="RuleBase" id="RU000394"/>
    </source>
</evidence>
<evidence type="ECO:0000256" key="8">
    <source>
        <dbReference type="SAM" id="MobiDB-lite"/>
    </source>
</evidence>
<comment type="subcellular location">
    <subcellularLocation>
        <location evidence="1">Cytoplasm</location>
    </subcellularLocation>
</comment>
<dbReference type="GO" id="GO:0005524">
    <property type="term" value="F:ATP binding"/>
    <property type="evidence" value="ECO:0007669"/>
    <property type="project" value="UniProtKB-UniRule"/>
</dbReference>
<keyword evidence="11" id="KW-1185">Reference proteome</keyword>
<comment type="similarity">
    <text evidence="6 7">Belongs to the TRAFAC class myosin-kinesin ATPase superfamily. Kinesin family.</text>
</comment>
<dbReference type="Proteomes" id="UP000014071">
    <property type="component" value="Unassembled WGS sequence"/>
</dbReference>
<keyword evidence="4 6" id="KW-0067">ATP-binding</keyword>
<evidence type="ECO:0000259" key="9">
    <source>
        <dbReference type="PROSITE" id="PS50067"/>
    </source>
</evidence>
<dbReference type="PANTHER" id="PTHR47969:SF15">
    <property type="entry name" value="CHROMOSOME-ASSOCIATED KINESIN KIF4A-RELATED"/>
    <property type="match status" value="1"/>
</dbReference>
<dbReference type="GO" id="GO:0007052">
    <property type="term" value="P:mitotic spindle organization"/>
    <property type="evidence" value="ECO:0007669"/>
    <property type="project" value="TreeGrafter"/>
</dbReference>
<dbReference type="GO" id="GO:0005874">
    <property type="term" value="C:microtubule"/>
    <property type="evidence" value="ECO:0007669"/>
    <property type="project" value="UniProtKB-KW"/>
</dbReference>
<dbReference type="PROSITE" id="PS50067">
    <property type="entry name" value="KINESIN_MOTOR_2"/>
    <property type="match status" value="1"/>
</dbReference>
<dbReference type="InterPro" id="IPR036961">
    <property type="entry name" value="Kinesin_motor_dom_sf"/>
</dbReference>
<dbReference type="GO" id="GO:0007018">
    <property type="term" value="P:microtubule-based movement"/>
    <property type="evidence" value="ECO:0007669"/>
    <property type="project" value="InterPro"/>
</dbReference>
<dbReference type="GeneID" id="24105657"/>
<keyword evidence="3 6" id="KW-0547">Nucleotide-binding</keyword>
<dbReference type="PANTHER" id="PTHR47969">
    <property type="entry name" value="CHROMOSOME-ASSOCIATED KINESIN KIF4A-RELATED"/>
    <property type="match status" value="1"/>
</dbReference>
<evidence type="ECO:0000256" key="1">
    <source>
        <dbReference type="ARBA" id="ARBA00004496"/>
    </source>
</evidence>
<evidence type="ECO:0000256" key="3">
    <source>
        <dbReference type="ARBA" id="ARBA00022741"/>
    </source>
</evidence>
<evidence type="ECO:0000256" key="4">
    <source>
        <dbReference type="ARBA" id="ARBA00022840"/>
    </source>
</evidence>
<dbReference type="InterPro" id="IPR001752">
    <property type="entry name" value="Kinesin_motor_dom"/>
</dbReference>
<dbReference type="PROSITE" id="PS00411">
    <property type="entry name" value="KINESIN_MOTOR_1"/>
    <property type="match status" value="1"/>
</dbReference>
<dbReference type="InterPro" id="IPR027417">
    <property type="entry name" value="P-loop_NTPase"/>
</dbReference>
<feature type="compositionally biased region" description="Basic residues" evidence="8">
    <location>
        <begin position="1"/>
        <end position="22"/>
    </location>
</feature>
<evidence type="ECO:0000256" key="5">
    <source>
        <dbReference type="ARBA" id="ARBA00023054"/>
    </source>
</evidence>
<dbReference type="HOGENOM" id="CLU_556911_0_0_1"/>
<dbReference type="InterPro" id="IPR019821">
    <property type="entry name" value="Kinesin_motor_CS"/>
</dbReference>
<dbReference type="GO" id="GO:0005875">
    <property type="term" value="C:microtubule associated complex"/>
    <property type="evidence" value="ECO:0007669"/>
    <property type="project" value="TreeGrafter"/>
</dbReference>
<dbReference type="PRINTS" id="PR00380">
    <property type="entry name" value="KINESINHEAVY"/>
</dbReference>
<feature type="domain" description="Kinesin motor" evidence="9">
    <location>
        <begin position="51"/>
        <end position="382"/>
    </location>
</feature>
<dbReference type="RefSeq" id="XP_012186378.1">
    <property type="nucleotide sequence ID" value="XM_012330988.1"/>
</dbReference>
<dbReference type="InterPro" id="IPR027640">
    <property type="entry name" value="Kinesin-like_fam"/>
</dbReference>
<evidence type="ECO:0000313" key="10">
    <source>
        <dbReference type="EMBL" id="GAC92791.1"/>
    </source>
</evidence>
<dbReference type="Gene3D" id="3.40.850.10">
    <property type="entry name" value="Kinesin motor domain"/>
    <property type="match status" value="1"/>
</dbReference>
<organism evidence="10 11">
    <name type="scientific">Pseudozyma hubeiensis (strain SY62)</name>
    <name type="common">Yeast</name>
    <dbReference type="NCBI Taxonomy" id="1305764"/>
    <lineage>
        <taxon>Eukaryota</taxon>
        <taxon>Fungi</taxon>
        <taxon>Dikarya</taxon>
        <taxon>Basidiomycota</taxon>
        <taxon>Ustilaginomycotina</taxon>
        <taxon>Ustilaginomycetes</taxon>
        <taxon>Ustilaginales</taxon>
        <taxon>Ustilaginaceae</taxon>
        <taxon>Pseudozyma</taxon>
    </lineage>
</organism>
<reference evidence="11" key="1">
    <citation type="journal article" date="2013" name="Genome Announc.">
        <title>Draft genome sequence of the basidiomycetous yeast-like fungus Pseudozyma hubeiensis SY62, which produces an abundant amount of the biosurfactant mannosylerythritol lipids.</title>
        <authorList>
            <person name="Konishi M."/>
            <person name="Hatada Y."/>
            <person name="Horiuchi J."/>
        </authorList>
    </citation>
    <scope>NUCLEOTIDE SEQUENCE [LARGE SCALE GENOMIC DNA]</scope>
    <source>
        <strain evidence="11">SY62</strain>
    </source>
</reference>
<keyword evidence="7" id="KW-0493">Microtubule</keyword>
<evidence type="ECO:0000313" key="11">
    <source>
        <dbReference type="Proteomes" id="UP000014071"/>
    </source>
</evidence>
<dbReference type="STRING" id="1305764.R9NWC8"/>
<protein>
    <recommendedName>
        <fullName evidence="7">Kinesin-like protein</fullName>
    </recommendedName>
</protein>
<proteinExistence type="inferred from homology"/>
<name>R9NWC8_PSEHS</name>
<dbReference type="GO" id="GO:0003777">
    <property type="term" value="F:microtubule motor activity"/>
    <property type="evidence" value="ECO:0007669"/>
    <property type="project" value="InterPro"/>
</dbReference>
<evidence type="ECO:0000256" key="6">
    <source>
        <dbReference type="PROSITE-ProRule" id="PRU00283"/>
    </source>
</evidence>
<dbReference type="AlphaFoldDB" id="R9NWC8"/>
<feature type="region of interest" description="Disordered" evidence="8">
    <location>
        <begin position="66"/>
        <end position="100"/>
    </location>
</feature>
<accession>R9NWC8</accession>
<dbReference type="GO" id="GO:0005737">
    <property type="term" value="C:cytoplasm"/>
    <property type="evidence" value="ECO:0007669"/>
    <property type="project" value="UniProtKB-SubCell"/>
</dbReference>
<dbReference type="EMBL" id="DF238768">
    <property type="protein sequence ID" value="GAC92791.1"/>
    <property type="molecule type" value="Genomic_DNA"/>
</dbReference>
<feature type="region of interest" description="Disordered" evidence="8">
    <location>
        <begin position="1"/>
        <end position="46"/>
    </location>
</feature>
<dbReference type="GO" id="GO:0051231">
    <property type="term" value="P:spindle elongation"/>
    <property type="evidence" value="ECO:0007669"/>
    <property type="project" value="TreeGrafter"/>
</dbReference>
<feature type="compositionally biased region" description="Low complexity" evidence="8">
    <location>
        <begin position="71"/>
        <end position="100"/>
    </location>
</feature>
<dbReference type="GO" id="GO:0008017">
    <property type="term" value="F:microtubule binding"/>
    <property type="evidence" value="ECO:0007669"/>
    <property type="project" value="InterPro"/>
</dbReference>
<keyword evidence="5" id="KW-0175">Coiled coil</keyword>
<feature type="binding site" evidence="6">
    <location>
        <begin position="142"/>
        <end position="149"/>
    </location>
    <ligand>
        <name>ATP</name>
        <dbReference type="ChEBI" id="CHEBI:30616"/>
    </ligand>
</feature>
<sequence>MRSKMPRTARKRRPRRHARVQRGKTNTPTPCTTSLLSSSSSSSPSYTMERDFTVLFRIRPSFLSPTPPPLITSSPPHTTTTVLEPRSSTALSSSTPTHTPHTFTSDHCYLPDSATSTLYTYHIEPLIPFVLRGGYSTVLAYGQTGSGKTYTLSECSRLAISTLFSSNDGQCSISIQAIEIYGKNKVNDLFDLSNARVLIAENIAGSSTFSKTTTKTVSSAIEMLEEITAAWSQRITRGTEKNPTSSRSHAIIRIICTSTTDRNSTPGVLQLVDLAGSERAADHSPSSSKDPTRMSETVAINTSLMTLKNCIRARTSPATAANGSVPHIPFRSSKLTLALKEAFDLYSRQPTHTVLIATASPDAVDVAASLNTLRYADALVTSPHERIELKPDPQGRNVFFWSNERLAAWLAKYSPLGEEQVQVVLDGMDGSRFAKIPEGELCQRMGEASDGKMGEKEVKEVYLKWWKLVIASRTLSQKALESEWKERQREKVRREEQEVAENEDVKRLLRLPAIASAPTTA</sequence>
<evidence type="ECO:0000256" key="2">
    <source>
        <dbReference type="ARBA" id="ARBA00022490"/>
    </source>
</evidence>